<dbReference type="InterPro" id="IPR001322">
    <property type="entry name" value="Lamin_tail_dom"/>
</dbReference>
<dbReference type="Proteomes" id="UP000838412">
    <property type="component" value="Chromosome 14"/>
</dbReference>
<evidence type="ECO:0000313" key="5">
    <source>
        <dbReference type="Proteomes" id="UP000838412"/>
    </source>
</evidence>
<organism evidence="4 5">
    <name type="scientific">Branchiostoma lanceolatum</name>
    <name type="common">Common lancelet</name>
    <name type="synonym">Amphioxus lanceolatum</name>
    <dbReference type="NCBI Taxonomy" id="7740"/>
    <lineage>
        <taxon>Eukaryota</taxon>
        <taxon>Metazoa</taxon>
        <taxon>Chordata</taxon>
        <taxon>Cephalochordata</taxon>
        <taxon>Leptocardii</taxon>
        <taxon>Amphioxiformes</taxon>
        <taxon>Branchiostomatidae</taxon>
        <taxon>Branchiostoma</taxon>
    </lineage>
</organism>
<keyword evidence="1" id="KW-0472">Membrane</keyword>
<evidence type="ECO:0000256" key="1">
    <source>
        <dbReference type="SAM" id="Phobius"/>
    </source>
</evidence>
<gene>
    <name evidence="4" type="primary">Hypp7365</name>
    <name evidence="4" type="ORF">BLAG_LOCUS7290</name>
</gene>
<dbReference type="EMBL" id="OV696699">
    <property type="protein sequence ID" value="CAH1244718.1"/>
    <property type="molecule type" value="Genomic_DNA"/>
</dbReference>
<feature type="domain" description="LTD" evidence="3">
    <location>
        <begin position="45"/>
        <end position="170"/>
    </location>
</feature>
<protein>
    <submittedName>
        <fullName evidence="4">Hypp7365 protein</fullName>
    </submittedName>
</protein>
<sequence length="691" mass="75243">MELVFILVFLCLGSTHCGASDTAKNHDVRTRDVRAHDVHVRDADTPLIIISEVNAANPSSDNDQEFIELYNTENRAILLQGYVIVLYDGSVLQRAYDVIDLSQHAIQPHGYFVIGSSNVTPRPNLVLEKGRDILQNGPDAVALYYGTPSAYTKRMPPTKENLMDVVVYTKHANINNSPLTSALVPGQLEVLESGIVDVSVSRCGGMTPLTLSLFRSTYPSPGGANDCRSPPKPNIVINEVNADNPSYRDAKEFIELYNPGDEDISLDAVYLVLYDGDKDWASQVVDLTGRQITAKGYFVVGSGELVPRPDYVIDRENILGNREDGVALYYSPDSRIYELMEVTADSLLDAVVYSVGSWDGTNTILQTLTPGQQALHEDSDTNPGEVDESLSRCKGLASRSMSQFVVSYPTPGSRNNCSVNAPKVVINEFSANNPSSAKEFVELYNPGTSVVTLDSVYIVFYNGENNLAYLAIDLSGYTIRPNDYFIIAPDNPTLIPDHKLDKYDDAILGGEGGIGLYYDPGGSYFVGMPLTFNYLIDGIVYSPKNWAGSDKVQEALAPGNDPLYDDVAVDPRDIVLSLGRCGGNEPINFGQWNRKLVKASPRKPNMCENYIPNKPGVPASQASATQGKSSGGTVAAIVIVVGVAVAVASIGGFILYRRRRMGPSRGDDVFSLAYNAVKNKDRKPQEEGLEL</sequence>
<dbReference type="Pfam" id="PF00932">
    <property type="entry name" value="LTD"/>
    <property type="match status" value="2"/>
</dbReference>
<dbReference type="PANTHER" id="PTHR37397">
    <property type="entry name" value="SI:CH211-183D21.1"/>
    <property type="match status" value="1"/>
</dbReference>
<dbReference type="InterPro" id="IPR036415">
    <property type="entry name" value="Lamin_tail_dom_sf"/>
</dbReference>
<feature type="domain" description="LTD" evidence="3">
    <location>
        <begin position="413"/>
        <end position="545"/>
    </location>
</feature>
<keyword evidence="1" id="KW-1133">Transmembrane helix</keyword>
<accession>A0A8J9YZF3</accession>
<dbReference type="AlphaFoldDB" id="A0A8J9YZF3"/>
<evidence type="ECO:0000259" key="3">
    <source>
        <dbReference type="PROSITE" id="PS51841"/>
    </source>
</evidence>
<dbReference type="PANTHER" id="PTHR37397:SF1">
    <property type="entry name" value="LTD DOMAIN-CONTAINING PROTEIN"/>
    <property type="match status" value="1"/>
</dbReference>
<reference evidence="4" key="1">
    <citation type="submission" date="2022-01" db="EMBL/GenBank/DDBJ databases">
        <authorList>
            <person name="Braso-Vives M."/>
        </authorList>
    </citation>
    <scope>NUCLEOTIDE SEQUENCE</scope>
</reference>
<keyword evidence="5" id="KW-1185">Reference proteome</keyword>
<name>A0A8J9YZF3_BRALA</name>
<feature type="transmembrane region" description="Helical" evidence="1">
    <location>
        <begin position="634"/>
        <end position="656"/>
    </location>
</feature>
<dbReference type="PROSITE" id="PS51841">
    <property type="entry name" value="LTD"/>
    <property type="match status" value="3"/>
</dbReference>
<keyword evidence="1" id="KW-0812">Transmembrane</keyword>
<evidence type="ECO:0000256" key="2">
    <source>
        <dbReference type="SAM" id="SignalP"/>
    </source>
</evidence>
<dbReference type="SUPFAM" id="SSF74853">
    <property type="entry name" value="Lamin A/C globular tail domain"/>
    <property type="match status" value="3"/>
</dbReference>
<feature type="signal peptide" evidence="2">
    <location>
        <begin position="1"/>
        <end position="19"/>
    </location>
</feature>
<proteinExistence type="predicted"/>
<feature type="chain" id="PRO_5035447923" evidence="2">
    <location>
        <begin position="20"/>
        <end position="691"/>
    </location>
</feature>
<evidence type="ECO:0000313" key="4">
    <source>
        <dbReference type="EMBL" id="CAH1244718.1"/>
    </source>
</evidence>
<feature type="domain" description="LTD" evidence="3">
    <location>
        <begin position="223"/>
        <end position="357"/>
    </location>
</feature>
<keyword evidence="2" id="KW-0732">Signal</keyword>
<dbReference type="OrthoDB" id="10069759at2759"/>